<reference evidence="5 6" key="1">
    <citation type="journal article" date="2021" name="Sci. Rep.">
        <title>Chromosome anchoring in Senegalese sole (Solea senegalensis) reveals sex-associated markers and genome rearrangements in flatfish.</title>
        <authorList>
            <person name="Guerrero-Cozar I."/>
            <person name="Gomez-Garrido J."/>
            <person name="Berbel C."/>
            <person name="Martinez-Blanch J.F."/>
            <person name="Alioto T."/>
            <person name="Claros M.G."/>
            <person name="Gagnaire P.A."/>
            <person name="Manchado M."/>
        </authorList>
    </citation>
    <scope>NUCLEOTIDE SEQUENCE [LARGE SCALE GENOMIC DNA]</scope>
    <source>
        <strain evidence="5">Sse05_10M</strain>
    </source>
</reference>
<evidence type="ECO:0000259" key="3">
    <source>
        <dbReference type="SMART" id="SM00037"/>
    </source>
</evidence>
<dbReference type="GO" id="GO:0007267">
    <property type="term" value="P:cell-cell signaling"/>
    <property type="evidence" value="ECO:0007669"/>
    <property type="project" value="TreeGrafter"/>
</dbReference>
<dbReference type="PANTHER" id="PTHR11984:SF6">
    <property type="entry name" value="GAP JUNCTION GAMMA-1 PROTEIN"/>
    <property type="match status" value="1"/>
</dbReference>
<name>A0AAV6RQN8_SOLSE</name>
<dbReference type="Proteomes" id="UP000693946">
    <property type="component" value="Linkage Group LG18"/>
</dbReference>
<dbReference type="PANTHER" id="PTHR11984">
    <property type="entry name" value="CONNEXIN"/>
    <property type="match status" value="1"/>
</dbReference>
<evidence type="ECO:0000313" key="6">
    <source>
        <dbReference type="Proteomes" id="UP000693946"/>
    </source>
</evidence>
<dbReference type="AlphaFoldDB" id="A0AAV6RQN8"/>
<feature type="domain" description="Connexin N-terminal" evidence="3">
    <location>
        <begin position="42"/>
        <end position="75"/>
    </location>
</feature>
<evidence type="ECO:0000256" key="2">
    <source>
        <dbReference type="SAM" id="Phobius"/>
    </source>
</evidence>
<feature type="transmembrane region" description="Helical" evidence="2">
    <location>
        <begin position="184"/>
        <end position="207"/>
    </location>
</feature>
<feature type="transmembrane region" description="Helical" evidence="2">
    <location>
        <begin position="76"/>
        <end position="96"/>
    </location>
</feature>
<gene>
    <name evidence="5" type="ORF">JOB18_043409</name>
</gene>
<feature type="transmembrane region" description="Helical" evidence="2">
    <location>
        <begin position="23"/>
        <end position="45"/>
    </location>
</feature>
<keyword evidence="2" id="KW-1133">Transmembrane helix</keyword>
<keyword evidence="2" id="KW-0472">Membrane</keyword>
<keyword evidence="2" id="KW-0812">Transmembrane</keyword>
<keyword evidence="6" id="KW-1185">Reference proteome</keyword>
<dbReference type="GO" id="GO:0005922">
    <property type="term" value="C:connexin complex"/>
    <property type="evidence" value="ECO:0007669"/>
    <property type="project" value="InterPro"/>
</dbReference>
<feature type="transmembrane region" description="Helical" evidence="2">
    <location>
        <begin position="238"/>
        <end position="257"/>
    </location>
</feature>
<feature type="region of interest" description="Disordered" evidence="1">
    <location>
        <begin position="401"/>
        <end position="433"/>
    </location>
</feature>
<sequence>MSWALLTRLLEESQNHSTFVGKLWLTVLIVFRIVLTVVGGESIYYDERSKFLCNTLQPGCDNMCYDAFAPLSHVRFWVFQIVLITTPLLVYLGYAVNKIARMEKQADGRDVRKPKKHHCLCSRKQHLGFEEAENDHVEEQVIDEVVELLTDGAGPAKGDSGDSQTNVRTRHDGHRYIQRDGLMCIYVFQLLVRTLLEAAFLWGQYYLYGFSVPHTFLCSVDPCPHTVSCYVSRPSEKTIFLLIMYAVSVLCLLLNIVEMIHLGVRAVCDIVSCCCCVKTLDEEDRLTQAELTSEDPNRCSSSHNISSSYRDNIKPCVVFTRNYDKGVSITDLAKTKMTSRQNHMNIVQGVRQQHNIQIDNLAGAGLEYDPQSVRNDLSQSKKKPRADTQVYCDWQGLSNNHSRAHTEGKHQRVNGHASSKADADSSHCSTEWV</sequence>
<accession>A0AAV6RQN8</accession>
<dbReference type="InterPro" id="IPR019570">
    <property type="entry name" value="Connexin_CCC"/>
</dbReference>
<dbReference type="EMBL" id="JAGKHQ010000010">
    <property type="protein sequence ID" value="KAG7507746.1"/>
    <property type="molecule type" value="Genomic_DNA"/>
</dbReference>
<feature type="domain" description="Connexin cysteine-rich" evidence="4">
    <location>
        <begin position="196"/>
        <end position="262"/>
    </location>
</feature>
<dbReference type="GO" id="GO:0005243">
    <property type="term" value="F:gap junction channel activity"/>
    <property type="evidence" value="ECO:0007669"/>
    <property type="project" value="TreeGrafter"/>
</dbReference>
<protein>
    <submittedName>
        <fullName evidence="5">Gap junction gamma-1 protein-like</fullName>
    </submittedName>
</protein>
<dbReference type="SMART" id="SM01089">
    <property type="entry name" value="Connexin_CCC"/>
    <property type="match status" value="1"/>
</dbReference>
<dbReference type="InterPro" id="IPR013092">
    <property type="entry name" value="Connexin_N"/>
</dbReference>
<dbReference type="Pfam" id="PF00029">
    <property type="entry name" value="Connexin"/>
    <property type="match status" value="1"/>
</dbReference>
<comment type="caution">
    <text evidence="5">The sequence shown here is derived from an EMBL/GenBank/DDBJ whole genome shotgun (WGS) entry which is preliminary data.</text>
</comment>
<proteinExistence type="predicted"/>
<evidence type="ECO:0000256" key="1">
    <source>
        <dbReference type="SAM" id="MobiDB-lite"/>
    </source>
</evidence>
<evidence type="ECO:0000313" key="5">
    <source>
        <dbReference type="EMBL" id="KAG7507746.1"/>
    </source>
</evidence>
<evidence type="ECO:0000259" key="4">
    <source>
        <dbReference type="SMART" id="SM01089"/>
    </source>
</evidence>
<dbReference type="InterPro" id="IPR000500">
    <property type="entry name" value="Connexin"/>
</dbReference>
<dbReference type="SMART" id="SM00037">
    <property type="entry name" value="CNX"/>
    <property type="match status" value="1"/>
</dbReference>
<organism evidence="5 6">
    <name type="scientific">Solea senegalensis</name>
    <name type="common">Senegalese sole</name>
    <dbReference type="NCBI Taxonomy" id="28829"/>
    <lineage>
        <taxon>Eukaryota</taxon>
        <taxon>Metazoa</taxon>
        <taxon>Chordata</taxon>
        <taxon>Craniata</taxon>
        <taxon>Vertebrata</taxon>
        <taxon>Euteleostomi</taxon>
        <taxon>Actinopterygii</taxon>
        <taxon>Neopterygii</taxon>
        <taxon>Teleostei</taxon>
        <taxon>Neoteleostei</taxon>
        <taxon>Acanthomorphata</taxon>
        <taxon>Carangaria</taxon>
        <taxon>Pleuronectiformes</taxon>
        <taxon>Pleuronectoidei</taxon>
        <taxon>Soleidae</taxon>
        <taxon>Solea</taxon>
    </lineage>
</organism>